<protein>
    <recommendedName>
        <fullName evidence="1">DUF4378 domain-containing protein</fullName>
    </recommendedName>
</protein>
<feature type="domain" description="DUF4378" evidence="1">
    <location>
        <begin position="97"/>
        <end position="246"/>
    </location>
</feature>
<keyword evidence="3" id="KW-1185">Reference proteome</keyword>
<comment type="caution">
    <text evidence="2">The sequence shown here is derived from an EMBL/GenBank/DDBJ whole genome shotgun (WGS) entry which is preliminary data.</text>
</comment>
<dbReference type="Proteomes" id="UP001567538">
    <property type="component" value="Unassembled WGS sequence"/>
</dbReference>
<dbReference type="Pfam" id="PF14309">
    <property type="entry name" value="DUF4378"/>
    <property type="match status" value="1"/>
</dbReference>
<dbReference type="PANTHER" id="PTHR46836">
    <property type="entry name" value="AFADIN"/>
    <property type="match status" value="1"/>
</dbReference>
<dbReference type="AlphaFoldDB" id="A0ABD1IF79"/>
<evidence type="ECO:0000313" key="3">
    <source>
        <dbReference type="Proteomes" id="UP001567538"/>
    </source>
</evidence>
<organism evidence="2 3">
    <name type="scientific">Salvia divinorum</name>
    <name type="common">Maria pastora</name>
    <name type="synonym">Diviner's sage</name>
    <dbReference type="NCBI Taxonomy" id="28513"/>
    <lineage>
        <taxon>Eukaryota</taxon>
        <taxon>Viridiplantae</taxon>
        <taxon>Streptophyta</taxon>
        <taxon>Embryophyta</taxon>
        <taxon>Tracheophyta</taxon>
        <taxon>Spermatophyta</taxon>
        <taxon>Magnoliopsida</taxon>
        <taxon>eudicotyledons</taxon>
        <taxon>Gunneridae</taxon>
        <taxon>Pentapetalae</taxon>
        <taxon>asterids</taxon>
        <taxon>lamiids</taxon>
        <taxon>Lamiales</taxon>
        <taxon>Lamiaceae</taxon>
        <taxon>Nepetoideae</taxon>
        <taxon>Mentheae</taxon>
        <taxon>Salviinae</taxon>
        <taxon>Salvia</taxon>
        <taxon>Salvia subgen. Calosphace</taxon>
    </lineage>
</organism>
<reference evidence="2 3" key="1">
    <citation type="submission" date="2024-06" db="EMBL/GenBank/DDBJ databases">
        <title>A chromosome level genome sequence of Diviner's sage (Salvia divinorum).</title>
        <authorList>
            <person name="Ford S.A."/>
            <person name="Ro D.-K."/>
            <person name="Ness R.W."/>
            <person name="Phillips M.A."/>
        </authorList>
    </citation>
    <scope>NUCLEOTIDE SEQUENCE [LARGE SCALE GENOMIC DNA]</scope>
    <source>
        <strain evidence="2">SAF-2024a</strain>
        <tissue evidence="2">Leaf</tissue>
    </source>
</reference>
<gene>
    <name evidence="2" type="ORF">AAHA92_01615</name>
</gene>
<name>A0ABD1IF79_SALDI</name>
<sequence>MHQEFSDGHLGIEAVSSESSKDADYASPVTPVSILKTPFIVHALSSSENSERVGAEVNELRMQLHLLKMEYDAYENASTPTLIEKYSMSTEGWEAYYTLDVLTQAGLQEFGFDLFRIIWHIPDCPLDTGLFDILEEKYHYEVAVSRPERMLLFDRINSALSQIFLKHVDVHPWVMSKLAGSLLLTRPKERARSTVEKLISQEESANGLQGAERKLDRETHWQDPMEEIALTGNEIGELLIDDLLSEFLFG</sequence>
<accession>A0ABD1IF79</accession>
<evidence type="ECO:0000259" key="1">
    <source>
        <dbReference type="Pfam" id="PF14309"/>
    </source>
</evidence>
<proteinExistence type="predicted"/>
<dbReference type="InterPro" id="IPR025486">
    <property type="entry name" value="DUF4378"/>
</dbReference>
<evidence type="ECO:0000313" key="2">
    <source>
        <dbReference type="EMBL" id="KAL1565946.1"/>
    </source>
</evidence>
<dbReference type="PANTHER" id="PTHR46836:SF8">
    <property type="entry name" value="AFADIN"/>
    <property type="match status" value="1"/>
</dbReference>
<dbReference type="EMBL" id="JBEAFC010000002">
    <property type="protein sequence ID" value="KAL1565946.1"/>
    <property type="molecule type" value="Genomic_DNA"/>
</dbReference>